<dbReference type="Pfam" id="PF02518">
    <property type="entry name" value="HATPase_c"/>
    <property type="match status" value="1"/>
</dbReference>
<dbReference type="PANTHER" id="PTHR34220:SF7">
    <property type="entry name" value="SENSOR HISTIDINE KINASE YPDA"/>
    <property type="match status" value="1"/>
</dbReference>
<keyword evidence="12" id="KW-1185">Reference proteome</keyword>
<keyword evidence="8 9" id="KW-0472">Membrane</keyword>
<evidence type="ECO:0000256" key="8">
    <source>
        <dbReference type="ARBA" id="ARBA00023136"/>
    </source>
</evidence>
<comment type="caution">
    <text evidence="11">The sequence shown here is derived from an EMBL/GenBank/DDBJ whole genome shotgun (WGS) entry which is preliminary data.</text>
</comment>
<accession>A0A7X0SHQ8</accession>
<feature type="transmembrane region" description="Helical" evidence="9">
    <location>
        <begin position="307"/>
        <end position="326"/>
    </location>
</feature>
<dbReference type="PANTHER" id="PTHR34220">
    <property type="entry name" value="SENSOR HISTIDINE KINASE YPDA"/>
    <property type="match status" value="1"/>
</dbReference>
<evidence type="ECO:0000256" key="3">
    <source>
        <dbReference type="ARBA" id="ARBA00022553"/>
    </source>
</evidence>
<dbReference type="InterPro" id="IPR003660">
    <property type="entry name" value="HAMP_dom"/>
</dbReference>
<evidence type="ECO:0000256" key="6">
    <source>
        <dbReference type="ARBA" id="ARBA00022777"/>
    </source>
</evidence>
<evidence type="ECO:0000256" key="4">
    <source>
        <dbReference type="ARBA" id="ARBA00022679"/>
    </source>
</evidence>
<keyword evidence="3" id="KW-0597">Phosphoprotein</keyword>
<dbReference type="InterPro" id="IPR010559">
    <property type="entry name" value="Sig_transdc_His_kin_internal"/>
</dbReference>
<feature type="transmembrane region" description="Helical" evidence="9">
    <location>
        <begin position="23"/>
        <end position="43"/>
    </location>
</feature>
<dbReference type="InterPro" id="IPR050640">
    <property type="entry name" value="Bact_2-comp_sensor_kinase"/>
</dbReference>
<dbReference type="Gene3D" id="3.30.565.10">
    <property type="entry name" value="Histidine kinase-like ATPase, C-terminal domain"/>
    <property type="match status" value="1"/>
</dbReference>
<feature type="domain" description="HAMP" evidence="10">
    <location>
        <begin position="327"/>
        <end position="380"/>
    </location>
</feature>
<dbReference type="InterPro" id="IPR033479">
    <property type="entry name" value="dCache_1"/>
</dbReference>
<dbReference type="Proteomes" id="UP000564644">
    <property type="component" value="Unassembled WGS sequence"/>
</dbReference>
<keyword evidence="6 11" id="KW-0418">Kinase</keyword>
<dbReference type="PROSITE" id="PS50885">
    <property type="entry name" value="HAMP"/>
    <property type="match status" value="1"/>
</dbReference>
<keyword evidence="7 9" id="KW-1133">Transmembrane helix</keyword>
<reference evidence="11 12" key="1">
    <citation type="submission" date="2020-08" db="EMBL/GenBank/DDBJ databases">
        <title>Cohnella phylogeny.</title>
        <authorList>
            <person name="Dunlap C."/>
        </authorList>
    </citation>
    <scope>NUCLEOTIDE SEQUENCE [LARGE SCALE GENOMIC DNA]</scope>
    <source>
        <strain evidence="11 12">CBP 2801</strain>
    </source>
</reference>
<evidence type="ECO:0000256" key="5">
    <source>
        <dbReference type="ARBA" id="ARBA00022692"/>
    </source>
</evidence>
<dbReference type="InterPro" id="IPR003594">
    <property type="entry name" value="HATPase_dom"/>
</dbReference>
<protein>
    <submittedName>
        <fullName evidence="11">Sensor histidine kinase</fullName>
    </submittedName>
</protein>
<evidence type="ECO:0000256" key="2">
    <source>
        <dbReference type="ARBA" id="ARBA00022475"/>
    </source>
</evidence>
<evidence type="ECO:0000256" key="9">
    <source>
        <dbReference type="SAM" id="Phobius"/>
    </source>
</evidence>
<sequence>MLRPVWRKYGVAPFLNLSMRNKMFVLFLLVSILPLLSFVYYSYHSVKTQLVKQTYANMSSMTSQIGSNLENKLNNYTKLSASLYLDSTLQEYLVKSYGDNADYLDAYRYIDNVMNNALTNNPEVDAITIYSTNANMPLDDLFIKPLDDLIREKPWFDKVKRTYGNVIFTVTPAVPAKAPFQESPPMFTLVRYLNYNSLNFPYGILTIDVKEDDLYTLMAKEDSDKDIFIVDEHGTIVSNKNKDLLNTPIEALLPMPANGKPADQFETVYKGERVLVVTNTIRNGWKTISIVPYSGFIREAKASSNRVLLIASFCIVFCVVLIYLVARLSTKRIESLLKNIRRLEREDFDLPGGVPMGHDEIGQMSFALGKMALRFKNLINEVYKKELSKKEAEMSMLQAQINPHFLYNTLASISALAMKHDDPQIQDMVSHLAKFYRVSLNKGKTIITLSEELRLTRSYVAIQQIRYGEMLRVRYDIDETALVHQSVKLMLQPFVENAIHHAFWDEDLGITIVIRCYREAEDIWLEVVDDGMGMTPDALDKVRSMQETGYGIRNVNERIKLAFGDDYGVTIASRLGIGTQVRIRLPAGGVL</sequence>
<dbReference type="RefSeq" id="WP_185127825.1">
    <property type="nucleotide sequence ID" value="NZ_JACJVO010000005.1"/>
</dbReference>
<keyword evidence="5 9" id="KW-0812">Transmembrane</keyword>
<dbReference type="Pfam" id="PF02743">
    <property type="entry name" value="dCache_1"/>
    <property type="match status" value="1"/>
</dbReference>
<evidence type="ECO:0000259" key="10">
    <source>
        <dbReference type="PROSITE" id="PS50885"/>
    </source>
</evidence>
<dbReference type="GO" id="GO:0005886">
    <property type="term" value="C:plasma membrane"/>
    <property type="evidence" value="ECO:0007669"/>
    <property type="project" value="UniProtKB-SubCell"/>
</dbReference>
<evidence type="ECO:0000256" key="7">
    <source>
        <dbReference type="ARBA" id="ARBA00022989"/>
    </source>
</evidence>
<dbReference type="EMBL" id="JACJVO010000005">
    <property type="protein sequence ID" value="MBB6730157.1"/>
    <property type="molecule type" value="Genomic_DNA"/>
</dbReference>
<keyword evidence="2" id="KW-1003">Cell membrane</keyword>
<evidence type="ECO:0000313" key="11">
    <source>
        <dbReference type="EMBL" id="MBB6730157.1"/>
    </source>
</evidence>
<dbReference type="InterPro" id="IPR036890">
    <property type="entry name" value="HATPase_C_sf"/>
</dbReference>
<dbReference type="Pfam" id="PF06580">
    <property type="entry name" value="His_kinase"/>
    <property type="match status" value="1"/>
</dbReference>
<organism evidence="11 12">
    <name type="scientific">Cohnella zeiphila</name>
    <dbReference type="NCBI Taxonomy" id="2761120"/>
    <lineage>
        <taxon>Bacteria</taxon>
        <taxon>Bacillati</taxon>
        <taxon>Bacillota</taxon>
        <taxon>Bacilli</taxon>
        <taxon>Bacillales</taxon>
        <taxon>Paenibacillaceae</taxon>
        <taxon>Cohnella</taxon>
    </lineage>
</organism>
<dbReference type="CDD" id="cd06225">
    <property type="entry name" value="HAMP"/>
    <property type="match status" value="1"/>
</dbReference>
<name>A0A7X0SHQ8_9BACL</name>
<dbReference type="SMART" id="SM00387">
    <property type="entry name" value="HATPase_c"/>
    <property type="match status" value="1"/>
</dbReference>
<keyword evidence="4" id="KW-0808">Transferase</keyword>
<gene>
    <name evidence="11" type="ORF">H7C18_04530</name>
</gene>
<dbReference type="GO" id="GO:0000155">
    <property type="term" value="F:phosphorelay sensor kinase activity"/>
    <property type="evidence" value="ECO:0007669"/>
    <property type="project" value="InterPro"/>
</dbReference>
<proteinExistence type="predicted"/>
<dbReference type="SUPFAM" id="SSF55874">
    <property type="entry name" value="ATPase domain of HSP90 chaperone/DNA topoisomerase II/histidine kinase"/>
    <property type="match status" value="1"/>
</dbReference>
<comment type="subcellular location">
    <subcellularLocation>
        <location evidence="1">Cell membrane</location>
        <topology evidence="1">Multi-pass membrane protein</topology>
    </subcellularLocation>
</comment>
<dbReference type="Gene3D" id="6.10.340.10">
    <property type="match status" value="1"/>
</dbReference>
<dbReference type="AlphaFoldDB" id="A0A7X0SHQ8"/>
<evidence type="ECO:0000313" key="12">
    <source>
        <dbReference type="Proteomes" id="UP000564644"/>
    </source>
</evidence>
<evidence type="ECO:0000256" key="1">
    <source>
        <dbReference type="ARBA" id="ARBA00004651"/>
    </source>
</evidence>
<dbReference type="Gene3D" id="3.30.450.20">
    <property type="entry name" value="PAS domain"/>
    <property type="match status" value="1"/>
</dbReference>